<accession>A0ACC2PLE8</accession>
<dbReference type="Proteomes" id="UP001239111">
    <property type="component" value="Chromosome 1"/>
</dbReference>
<proteinExistence type="predicted"/>
<protein>
    <submittedName>
        <fullName evidence="1">Uncharacterized protein</fullName>
    </submittedName>
</protein>
<keyword evidence="2" id="KW-1185">Reference proteome</keyword>
<sequence length="220" mass="24421">MLANSKFAKFFASLLIFVGLAVLSVIARGTEYVTCGSVAKLMNTDNKVRLHSHDIKYGGGSGQQSVTAVDTKEDGNSYWLLKAPTGKHCPRGQPFKCGDIIRLEHTQTQKNLHSHHVSSPLSGKQEVSAYGNNGDGDTGDHWMIVCPSEYWERDEPVMFKHMDTDAYLAVTRRTYGSPIVGHNEVVGEYSSNSYSQWQAMEGLFIHPNDFKSSHTVHTEL</sequence>
<reference evidence="1" key="1">
    <citation type="submission" date="2023-04" db="EMBL/GenBank/DDBJ databases">
        <title>A chromosome-level genome assembly of the parasitoid wasp Eretmocerus hayati.</title>
        <authorList>
            <person name="Zhong Y."/>
            <person name="Liu S."/>
            <person name="Liu Y."/>
        </authorList>
    </citation>
    <scope>NUCLEOTIDE SEQUENCE</scope>
    <source>
        <strain evidence="1">ZJU_SS_LIU_2023</strain>
    </source>
</reference>
<dbReference type="EMBL" id="CM056741">
    <property type="protein sequence ID" value="KAJ8683913.1"/>
    <property type="molecule type" value="Genomic_DNA"/>
</dbReference>
<name>A0ACC2PLE8_9HYME</name>
<organism evidence="1 2">
    <name type="scientific">Eretmocerus hayati</name>
    <dbReference type="NCBI Taxonomy" id="131215"/>
    <lineage>
        <taxon>Eukaryota</taxon>
        <taxon>Metazoa</taxon>
        <taxon>Ecdysozoa</taxon>
        <taxon>Arthropoda</taxon>
        <taxon>Hexapoda</taxon>
        <taxon>Insecta</taxon>
        <taxon>Pterygota</taxon>
        <taxon>Neoptera</taxon>
        <taxon>Endopterygota</taxon>
        <taxon>Hymenoptera</taxon>
        <taxon>Apocrita</taxon>
        <taxon>Proctotrupomorpha</taxon>
        <taxon>Chalcidoidea</taxon>
        <taxon>Aphelinidae</taxon>
        <taxon>Aphelininae</taxon>
        <taxon>Eretmocerus</taxon>
    </lineage>
</organism>
<evidence type="ECO:0000313" key="1">
    <source>
        <dbReference type="EMBL" id="KAJ8683913.1"/>
    </source>
</evidence>
<gene>
    <name evidence="1" type="ORF">QAD02_019705</name>
</gene>
<comment type="caution">
    <text evidence="1">The sequence shown here is derived from an EMBL/GenBank/DDBJ whole genome shotgun (WGS) entry which is preliminary data.</text>
</comment>
<evidence type="ECO:0000313" key="2">
    <source>
        <dbReference type="Proteomes" id="UP001239111"/>
    </source>
</evidence>